<dbReference type="SUPFAM" id="SSF52540">
    <property type="entry name" value="P-loop containing nucleoside triphosphate hydrolases"/>
    <property type="match status" value="1"/>
</dbReference>
<dbReference type="VEuPathDB" id="FungiDB:PHYBLDRAFT_29641"/>
<reference evidence="10" key="1">
    <citation type="submission" date="2015-06" db="EMBL/GenBank/DDBJ databases">
        <title>Expansion of signal transduction pathways in fungi by whole-genome duplication.</title>
        <authorList>
            <consortium name="DOE Joint Genome Institute"/>
            <person name="Corrochano L.M."/>
            <person name="Kuo A."/>
            <person name="Marcet-Houben M."/>
            <person name="Polaino S."/>
            <person name="Salamov A."/>
            <person name="Villalobos J.M."/>
            <person name="Alvarez M.I."/>
            <person name="Avalos J."/>
            <person name="Benito E.P."/>
            <person name="Benoit I."/>
            <person name="Burger G."/>
            <person name="Camino L.P."/>
            <person name="Canovas D."/>
            <person name="Cerda-Olmedo E."/>
            <person name="Cheng J.-F."/>
            <person name="Dominguez A."/>
            <person name="Elias M."/>
            <person name="Eslava A.P."/>
            <person name="Glaser F."/>
            <person name="Grimwood J."/>
            <person name="Gutierrez G."/>
            <person name="Heitman J."/>
            <person name="Henrissat B."/>
            <person name="Iturriaga E.A."/>
            <person name="Lang B.F."/>
            <person name="Lavin J.L."/>
            <person name="Lee S."/>
            <person name="Li W."/>
            <person name="Lindquist E."/>
            <person name="Lopez-Garcia S."/>
            <person name="Luque E.M."/>
            <person name="Marcos A.T."/>
            <person name="Martin J."/>
            <person name="McCluskey K."/>
            <person name="Medina H.R."/>
            <person name="Miralles-Duran A."/>
            <person name="Miyazaki A."/>
            <person name="Munoz-Torres E."/>
            <person name="Oguiza J.A."/>
            <person name="Ohm R."/>
            <person name="Olmedo M."/>
            <person name="Orejas M."/>
            <person name="Ortiz-Castellanos L."/>
            <person name="Pisabarro A.G."/>
            <person name="Rodriguez-Romero J."/>
            <person name="Ruiz-Herrera J."/>
            <person name="Ruiz-Vazquez R."/>
            <person name="Sanz C."/>
            <person name="Schackwitz W."/>
            <person name="Schmutz J."/>
            <person name="Shahriari M."/>
            <person name="Shelest E."/>
            <person name="Silva-Franco F."/>
            <person name="Soanes D."/>
            <person name="Syed K."/>
            <person name="Tagua V.G."/>
            <person name="Talbot N.J."/>
            <person name="Thon M."/>
            <person name="De vries R.P."/>
            <person name="Wiebenga A."/>
            <person name="Yadav J.S."/>
            <person name="Braun E.L."/>
            <person name="Baker S."/>
            <person name="Garre V."/>
            <person name="Horwitz B."/>
            <person name="Torres-Martinez S."/>
            <person name="Idnurm A."/>
            <person name="Herrera-Estrella A."/>
            <person name="Gabaldon T."/>
            <person name="Grigoriev I.V."/>
        </authorList>
    </citation>
    <scope>NUCLEOTIDE SEQUENCE [LARGE SCALE GENOMIC DNA]</scope>
    <source>
        <strain evidence="10">NRRL 1555(-)</strain>
    </source>
</reference>
<protein>
    <recommendedName>
        <fullName evidence="7">Kinesin-like protein</fullName>
    </recommendedName>
</protein>
<dbReference type="GO" id="GO:0005737">
    <property type="term" value="C:cytoplasm"/>
    <property type="evidence" value="ECO:0007669"/>
    <property type="project" value="UniProtKB-SubCell"/>
</dbReference>
<organism evidence="9 10">
    <name type="scientific">Phycomyces blakesleeanus (strain ATCC 8743b / DSM 1359 / FGSC 10004 / NBRC 33097 / NRRL 1555)</name>
    <dbReference type="NCBI Taxonomy" id="763407"/>
    <lineage>
        <taxon>Eukaryota</taxon>
        <taxon>Fungi</taxon>
        <taxon>Fungi incertae sedis</taxon>
        <taxon>Mucoromycota</taxon>
        <taxon>Mucoromycotina</taxon>
        <taxon>Mucoromycetes</taxon>
        <taxon>Mucorales</taxon>
        <taxon>Phycomycetaceae</taxon>
        <taxon>Phycomyces</taxon>
    </lineage>
</organism>
<evidence type="ECO:0000256" key="2">
    <source>
        <dbReference type="ARBA" id="ARBA00022490"/>
    </source>
</evidence>
<comment type="subcellular location">
    <subcellularLocation>
        <location evidence="1">Cytoplasm</location>
    </subcellularLocation>
</comment>
<dbReference type="InterPro" id="IPR019821">
    <property type="entry name" value="Kinesin_motor_CS"/>
</dbReference>
<evidence type="ECO:0000256" key="3">
    <source>
        <dbReference type="ARBA" id="ARBA00022741"/>
    </source>
</evidence>
<keyword evidence="6 7" id="KW-0505">Motor protein</keyword>
<dbReference type="GO" id="GO:0007018">
    <property type="term" value="P:microtubule-based movement"/>
    <property type="evidence" value="ECO:0007669"/>
    <property type="project" value="InterPro"/>
</dbReference>
<gene>
    <name evidence="9" type="ORF">PHYBLDRAFT_29641</name>
</gene>
<feature type="binding site" evidence="6">
    <location>
        <begin position="85"/>
        <end position="92"/>
    </location>
    <ligand>
        <name>ATP</name>
        <dbReference type="ChEBI" id="CHEBI:30616"/>
    </ligand>
</feature>
<evidence type="ECO:0000256" key="6">
    <source>
        <dbReference type="PROSITE-ProRule" id="PRU00283"/>
    </source>
</evidence>
<dbReference type="AlphaFoldDB" id="A0A167PYD6"/>
<feature type="domain" description="Kinesin motor" evidence="8">
    <location>
        <begin position="6"/>
        <end position="344"/>
    </location>
</feature>
<keyword evidence="2" id="KW-0963">Cytoplasm</keyword>
<keyword evidence="3 6" id="KW-0547">Nucleotide-binding</keyword>
<dbReference type="SMART" id="SM00129">
    <property type="entry name" value="KISc"/>
    <property type="match status" value="1"/>
</dbReference>
<keyword evidence="10" id="KW-1185">Reference proteome</keyword>
<dbReference type="OrthoDB" id="3176171at2759"/>
<dbReference type="GO" id="GO:0005874">
    <property type="term" value="C:microtubule"/>
    <property type="evidence" value="ECO:0007669"/>
    <property type="project" value="UniProtKB-KW"/>
</dbReference>
<dbReference type="GO" id="GO:0008017">
    <property type="term" value="F:microtubule binding"/>
    <property type="evidence" value="ECO:0007669"/>
    <property type="project" value="InterPro"/>
</dbReference>
<dbReference type="InParanoid" id="A0A167PYD6"/>
<dbReference type="GO" id="GO:0005875">
    <property type="term" value="C:microtubule associated complex"/>
    <property type="evidence" value="ECO:0007669"/>
    <property type="project" value="TreeGrafter"/>
</dbReference>
<dbReference type="Gene3D" id="3.40.850.10">
    <property type="entry name" value="Kinesin motor domain"/>
    <property type="match status" value="1"/>
</dbReference>
<evidence type="ECO:0000256" key="1">
    <source>
        <dbReference type="ARBA" id="ARBA00004496"/>
    </source>
</evidence>
<name>A0A167PYD6_PHYB8</name>
<evidence type="ECO:0000259" key="8">
    <source>
        <dbReference type="PROSITE" id="PS50067"/>
    </source>
</evidence>
<keyword evidence="5" id="KW-0175">Coiled coil</keyword>
<keyword evidence="7" id="KW-0493">Microtubule</keyword>
<dbReference type="GO" id="GO:0051231">
    <property type="term" value="P:spindle elongation"/>
    <property type="evidence" value="ECO:0007669"/>
    <property type="project" value="TreeGrafter"/>
</dbReference>
<dbReference type="InterPro" id="IPR036961">
    <property type="entry name" value="Kinesin_motor_dom_sf"/>
</dbReference>
<dbReference type="Pfam" id="PF00225">
    <property type="entry name" value="Kinesin"/>
    <property type="match status" value="1"/>
</dbReference>
<dbReference type="PANTHER" id="PTHR47969">
    <property type="entry name" value="CHROMOSOME-ASSOCIATED KINESIN KIF4A-RELATED"/>
    <property type="match status" value="1"/>
</dbReference>
<dbReference type="PROSITE" id="PS50067">
    <property type="entry name" value="KINESIN_MOTOR_2"/>
    <property type="match status" value="1"/>
</dbReference>
<accession>A0A167PYD6</accession>
<dbReference type="GeneID" id="29000857"/>
<sequence length="351" mass="38646">MISSSSVRVAVRVRPLTEQEKQTNGGQKIEITPNQPQISVGSNRLFTFDYVYPPSANQEQVYTTCVIPLLSSFVKGYNATILAYGQTGSGKTYSMGIGIDSTNNELHRGIVPRFVYSLFERVESMRSVYHSCQIFVSFLELHNEDLVDLLSPVKREGLNLCIREDSHGQISWTGVREEVVTTPKELLSFLSMGSMARKTASTDMNNVSSRSHAIFSVILKQTIVSKDSQSMDETGVKKLVSKFHFVDLAGSERLKRTNAIGDRAKEGISINAGLSALGNVISALGDVSRRASHIPYRDSKLTRLLQDSLGGSSQTLMLACASPSELNTAETLNTLKYANRARNIRNKVVVN</sequence>
<dbReference type="FunCoup" id="A0A167PYD6">
    <property type="interactions" value="242"/>
</dbReference>
<evidence type="ECO:0000256" key="7">
    <source>
        <dbReference type="RuleBase" id="RU000394"/>
    </source>
</evidence>
<dbReference type="PRINTS" id="PR00380">
    <property type="entry name" value="KINESINHEAVY"/>
</dbReference>
<dbReference type="EMBL" id="KV440973">
    <property type="protein sequence ID" value="OAD78767.1"/>
    <property type="molecule type" value="Genomic_DNA"/>
</dbReference>
<evidence type="ECO:0000313" key="10">
    <source>
        <dbReference type="Proteomes" id="UP000077315"/>
    </source>
</evidence>
<dbReference type="InterPro" id="IPR027417">
    <property type="entry name" value="P-loop_NTPase"/>
</dbReference>
<evidence type="ECO:0000313" key="9">
    <source>
        <dbReference type="EMBL" id="OAD78767.1"/>
    </source>
</evidence>
<dbReference type="STRING" id="763407.A0A167PYD6"/>
<comment type="similarity">
    <text evidence="6 7">Belongs to the TRAFAC class myosin-kinesin ATPase superfamily. Kinesin family.</text>
</comment>
<dbReference type="GO" id="GO:0007052">
    <property type="term" value="P:mitotic spindle organization"/>
    <property type="evidence" value="ECO:0007669"/>
    <property type="project" value="TreeGrafter"/>
</dbReference>
<dbReference type="InterPro" id="IPR027640">
    <property type="entry name" value="Kinesin-like_fam"/>
</dbReference>
<dbReference type="InterPro" id="IPR001752">
    <property type="entry name" value="Kinesin_motor_dom"/>
</dbReference>
<keyword evidence="4 6" id="KW-0067">ATP-binding</keyword>
<evidence type="ECO:0000256" key="5">
    <source>
        <dbReference type="ARBA" id="ARBA00023054"/>
    </source>
</evidence>
<proteinExistence type="inferred from homology"/>
<feature type="non-terminal residue" evidence="9">
    <location>
        <position position="351"/>
    </location>
</feature>
<dbReference type="PROSITE" id="PS00411">
    <property type="entry name" value="KINESIN_MOTOR_1"/>
    <property type="match status" value="1"/>
</dbReference>
<dbReference type="RefSeq" id="XP_018296807.1">
    <property type="nucleotide sequence ID" value="XM_018439951.1"/>
</dbReference>
<dbReference type="PANTHER" id="PTHR47969:SF15">
    <property type="entry name" value="CHROMOSOME-ASSOCIATED KINESIN KIF4A-RELATED"/>
    <property type="match status" value="1"/>
</dbReference>
<evidence type="ECO:0000256" key="4">
    <source>
        <dbReference type="ARBA" id="ARBA00022840"/>
    </source>
</evidence>
<dbReference type="Proteomes" id="UP000077315">
    <property type="component" value="Unassembled WGS sequence"/>
</dbReference>
<dbReference type="GO" id="GO:0005524">
    <property type="term" value="F:ATP binding"/>
    <property type="evidence" value="ECO:0007669"/>
    <property type="project" value="UniProtKB-UniRule"/>
</dbReference>
<dbReference type="GO" id="GO:0003777">
    <property type="term" value="F:microtubule motor activity"/>
    <property type="evidence" value="ECO:0007669"/>
    <property type="project" value="InterPro"/>
</dbReference>
<dbReference type="CDD" id="cd01372">
    <property type="entry name" value="KISc_KIF4"/>
    <property type="match status" value="1"/>
</dbReference>